<name>A0A2W0HMF0_9BACI</name>
<dbReference type="InterPro" id="IPR021147">
    <property type="entry name" value="DUF697"/>
</dbReference>
<comment type="subcellular location">
    <subcellularLocation>
        <location evidence="1">Membrane</location>
        <topology evidence="1">Multi-pass membrane protein</topology>
    </subcellularLocation>
</comment>
<evidence type="ECO:0000256" key="4">
    <source>
        <dbReference type="ARBA" id="ARBA00022989"/>
    </source>
</evidence>
<gene>
    <name evidence="9" type="ORF">CR205_09325</name>
</gene>
<evidence type="ECO:0000313" key="9">
    <source>
        <dbReference type="EMBL" id="PYZ98755.1"/>
    </source>
</evidence>
<dbReference type="PANTHER" id="PTHR42714:SF6">
    <property type="entry name" value="TRANSLATION INITIATION FACTOR IF-2"/>
    <property type="match status" value="1"/>
</dbReference>
<dbReference type="GO" id="GO:0030488">
    <property type="term" value="P:tRNA methylation"/>
    <property type="evidence" value="ECO:0007669"/>
    <property type="project" value="TreeGrafter"/>
</dbReference>
<dbReference type="GO" id="GO:0005525">
    <property type="term" value="F:GTP binding"/>
    <property type="evidence" value="ECO:0007669"/>
    <property type="project" value="UniProtKB-KW"/>
</dbReference>
<dbReference type="AlphaFoldDB" id="A0A2W0HMF0"/>
<evidence type="ECO:0000259" key="8">
    <source>
        <dbReference type="Pfam" id="PF01926"/>
    </source>
</evidence>
<organism evidence="9 10">
    <name type="scientific">Alteribacter lacisalsi</name>
    <dbReference type="NCBI Taxonomy" id="2045244"/>
    <lineage>
        <taxon>Bacteria</taxon>
        <taxon>Bacillati</taxon>
        <taxon>Bacillota</taxon>
        <taxon>Bacilli</taxon>
        <taxon>Bacillales</taxon>
        <taxon>Bacillaceae</taxon>
        <taxon>Alteribacter</taxon>
    </lineage>
</organism>
<accession>A0A2W0HMF0</accession>
<evidence type="ECO:0000256" key="2">
    <source>
        <dbReference type="ARBA" id="ARBA00022692"/>
    </source>
</evidence>
<dbReference type="Proteomes" id="UP000248066">
    <property type="component" value="Unassembled WGS sequence"/>
</dbReference>
<comment type="caution">
    <text evidence="9">The sequence shown here is derived from an EMBL/GenBank/DDBJ whole genome shotgun (WGS) entry which is preliminary data.</text>
</comment>
<evidence type="ECO:0000256" key="3">
    <source>
        <dbReference type="ARBA" id="ARBA00022741"/>
    </source>
</evidence>
<keyword evidence="6" id="KW-0472">Membrane</keyword>
<keyword evidence="2" id="KW-0812">Transmembrane</keyword>
<evidence type="ECO:0000256" key="7">
    <source>
        <dbReference type="SAM" id="Coils"/>
    </source>
</evidence>
<dbReference type="EMBL" id="PDOF01000001">
    <property type="protein sequence ID" value="PYZ98755.1"/>
    <property type="molecule type" value="Genomic_DNA"/>
</dbReference>
<proteinExistence type="predicted"/>
<evidence type="ECO:0000256" key="6">
    <source>
        <dbReference type="ARBA" id="ARBA00023136"/>
    </source>
</evidence>
<keyword evidence="7" id="KW-0175">Coiled coil</keyword>
<keyword evidence="4" id="KW-1133">Transmembrane helix</keyword>
<evidence type="ECO:0000256" key="1">
    <source>
        <dbReference type="ARBA" id="ARBA00004141"/>
    </source>
</evidence>
<evidence type="ECO:0000256" key="5">
    <source>
        <dbReference type="ARBA" id="ARBA00023134"/>
    </source>
</evidence>
<dbReference type="Pfam" id="PF05128">
    <property type="entry name" value="DUF697"/>
    <property type="match status" value="1"/>
</dbReference>
<dbReference type="OrthoDB" id="2449499at2"/>
<dbReference type="InterPro" id="IPR027417">
    <property type="entry name" value="P-loop_NTPase"/>
</dbReference>
<dbReference type="GO" id="GO:0002098">
    <property type="term" value="P:tRNA wobble uridine modification"/>
    <property type="evidence" value="ECO:0007669"/>
    <property type="project" value="TreeGrafter"/>
</dbReference>
<keyword evidence="10" id="KW-1185">Reference proteome</keyword>
<dbReference type="PANTHER" id="PTHR42714">
    <property type="entry name" value="TRNA MODIFICATION GTPASE GTPBP3"/>
    <property type="match status" value="1"/>
</dbReference>
<feature type="coiled-coil region" evidence="7">
    <location>
        <begin position="3"/>
        <end position="30"/>
    </location>
</feature>
<dbReference type="InterPro" id="IPR005225">
    <property type="entry name" value="Small_GTP-bd"/>
</dbReference>
<evidence type="ECO:0000313" key="10">
    <source>
        <dbReference type="Proteomes" id="UP000248066"/>
    </source>
</evidence>
<dbReference type="GO" id="GO:0005737">
    <property type="term" value="C:cytoplasm"/>
    <property type="evidence" value="ECO:0007669"/>
    <property type="project" value="TreeGrafter"/>
</dbReference>
<dbReference type="Gene3D" id="3.40.50.300">
    <property type="entry name" value="P-loop containing nucleotide triphosphate hydrolases"/>
    <property type="match status" value="1"/>
</dbReference>
<keyword evidence="5" id="KW-0342">GTP-binding</keyword>
<dbReference type="GO" id="GO:0016020">
    <property type="term" value="C:membrane"/>
    <property type="evidence" value="ECO:0007669"/>
    <property type="project" value="UniProtKB-SubCell"/>
</dbReference>
<dbReference type="RefSeq" id="WP_110518886.1">
    <property type="nucleotide sequence ID" value="NZ_PDOF01000001.1"/>
</dbReference>
<keyword evidence="3" id="KW-0547">Nucleotide-binding</keyword>
<dbReference type="NCBIfam" id="TIGR00231">
    <property type="entry name" value="small_GTP"/>
    <property type="match status" value="1"/>
</dbReference>
<dbReference type="SUPFAM" id="SSF52540">
    <property type="entry name" value="P-loop containing nucleoside triphosphate hydrolases"/>
    <property type="match status" value="1"/>
</dbReference>
<dbReference type="InterPro" id="IPR006073">
    <property type="entry name" value="GTP-bd"/>
</dbReference>
<reference evidence="9 10" key="1">
    <citation type="submission" date="2017-10" db="EMBL/GenBank/DDBJ databases">
        <title>Bacillus sp. nov., a halophilic bacterium isolated from a Yangshapao Lake.</title>
        <authorList>
            <person name="Wang H."/>
        </authorList>
    </citation>
    <scope>NUCLEOTIDE SEQUENCE [LARGE SCALE GENOMIC DNA]</scope>
    <source>
        <strain evidence="9 10">YSP-3</strain>
    </source>
</reference>
<dbReference type="Pfam" id="PF01926">
    <property type="entry name" value="MMR_HSR1"/>
    <property type="match status" value="1"/>
</dbReference>
<feature type="domain" description="G" evidence="8">
    <location>
        <begin position="42"/>
        <end position="150"/>
    </location>
</feature>
<protein>
    <submittedName>
        <fullName evidence="9">GTP-binding protein</fullName>
    </submittedName>
</protein>
<dbReference type="CDD" id="cd00882">
    <property type="entry name" value="Ras_like_GTPase"/>
    <property type="match status" value="1"/>
</dbReference>
<sequence length="351" mass="38667">MQDQNTEQLSDELEKQIRDAAEEAFDEEVESVNDQLEKEITFALVGDINTGKSSTVNALMEDELASVAPEPGQTIEVGRYYYTEKIVFVDTPGLDDVIKKNSEQTMKFFRQADVILFFLNAAGTVLSDGEMKVFKKLKRKNNNIIFVLNKIDAVDESEVDGLVQYVKRHTATNLPVIPISSKEGTNVQELREEILDMLKKNGKDLLFARHLRDKSPVANKWIYAAGGAAGTVGLSPIPGSDIVPITGIQVTMMVRLGKLYDKPISKRRAKELAIATVVGNIGRTTFRQAVKVVPVAGSITAAGVAGSLTVALGFAVKYAYEHDLDVDVDTIMSLIPKYYEEPKVKDQTPPK</sequence>